<dbReference type="Gene3D" id="3.90.228.10">
    <property type="match status" value="1"/>
</dbReference>
<protein>
    <submittedName>
        <fullName evidence="1">Uncharacterized protein</fullName>
    </submittedName>
</protein>
<evidence type="ECO:0000313" key="1">
    <source>
        <dbReference type="EMBL" id="CAK9327755.1"/>
    </source>
</evidence>
<sequence>MKAETLELHQSARQAVKLAEKAKPTCKIERILKVQNTPKTILKFEEYRDSIKAKATKLPKKYPRCCATCNELLRFYCTTLGCSLGLNGSSNHCSSIPQFNVCSNQEWVQGGCRNCSGHWKGILTTATSGKAHDCAGVSSNGHDKRAMLVCQVNSWEAEEEFRRQHGGLRFIGRSIRHMLNLMELCCVSCKLAFGARWVGADGVLAMEALTAHPAHSNCTCNVETFDILL</sequence>
<dbReference type="PANTHER" id="PTHR31681">
    <property type="entry name" value="C2H2-LIKE ZINC FINGER PROTEIN"/>
    <property type="match status" value="1"/>
</dbReference>
<gene>
    <name evidence="1" type="ORF">CITCOLO1_LOCUS20143</name>
</gene>
<proteinExistence type="predicted"/>
<dbReference type="Proteomes" id="UP001642487">
    <property type="component" value="Chromosome 8"/>
</dbReference>
<name>A0ABP0ZA50_9ROSI</name>
<dbReference type="PANTHER" id="PTHR31681:SF3">
    <property type="entry name" value="OS04G0690100 PROTEIN"/>
    <property type="match status" value="1"/>
</dbReference>
<reference evidence="1 2" key="1">
    <citation type="submission" date="2024-03" db="EMBL/GenBank/DDBJ databases">
        <authorList>
            <person name="Gkanogiannis A."/>
            <person name="Becerra Lopez-Lavalle L."/>
        </authorList>
    </citation>
    <scope>NUCLEOTIDE SEQUENCE [LARGE SCALE GENOMIC DNA]</scope>
</reference>
<keyword evidence="2" id="KW-1185">Reference proteome</keyword>
<organism evidence="1 2">
    <name type="scientific">Citrullus colocynthis</name>
    <name type="common">colocynth</name>
    <dbReference type="NCBI Taxonomy" id="252529"/>
    <lineage>
        <taxon>Eukaryota</taxon>
        <taxon>Viridiplantae</taxon>
        <taxon>Streptophyta</taxon>
        <taxon>Embryophyta</taxon>
        <taxon>Tracheophyta</taxon>
        <taxon>Spermatophyta</taxon>
        <taxon>Magnoliopsida</taxon>
        <taxon>eudicotyledons</taxon>
        <taxon>Gunneridae</taxon>
        <taxon>Pentapetalae</taxon>
        <taxon>rosids</taxon>
        <taxon>fabids</taxon>
        <taxon>Cucurbitales</taxon>
        <taxon>Cucurbitaceae</taxon>
        <taxon>Benincaseae</taxon>
        <taxon>Citrullus</taxon>
    </lineage>
</organism>
<evidence type="ECO:0000313" key="2">
    <source>
        <dbReference type="Proteomes" id="UP001642487"/>
    </source>
</evidence>
<accession>A0ABP0ZA50</accession>
<dbReference type="EMBL" id="OZ021742">
    <property type="protein sequence ID" value="CAK9327755.1"/>
    <property type="molecule type" value="Genomic_DNA"/>
</dbReference>